<dbReference type="PANTHER" id="PTHR43798">
    <property type="entry name" value="MONOACYLGLYCEROL LIPASE"/>
    <property type="match status" value="1"/>
</dbReference>
<dbReference type="SUPFAM" id="SSF53474">
    <property type="entry name" value="alpha/beta-Hydrolases"/>
    <property type="match status" value="1"/>
</dbReference>
<feature type="domain" description="AB hydrolase-1" evidence="1">
    <location>
        <begin position="18"/>
        <end position="254"/>
    </location>
</feature>
<dbReference type="Proteomes" id="UP000749311">
    <property type="component" value="Unassembled WGS sequence"/>
</dbReference>
<proteinExistence type="predicted"/>
<evidence type="ECO:0000313" key="3">
    <source>
        <dbReference type="Proteomes" id="UP000749311"/>
    </source>
</evidence>
<dbReference type="Pfam" id="PF12697">
    <property type="entry name" value="Abhydrolase_6"/>
    <property type="match status" value="1"/>
</dbReference>
<dbReference type="RefSeq" id="WP_344262775.1">
    <property type="nucleotide sequence ID" value="NZ_BAAAOO010000015.1"/>
</dbReference>
<keyword evidence="3" id="KW-1185">Reference proteome</keyword>
<accession>A0ABX0SFE5</accession>
<dbReference type="PANTHER" id="PTHR43798:SF6">
    <property type="entry name" value="HYDROLASE, PUTATIVE (AFU_ORTHOLOGUE AFUA_4G13070)-RELATED"/>
    <property type="match status" value="1"/>
</dbReference>
<reference evidence="2 3" key="1">
    <citation type="submission" date="2020-02" db="EMBL/GenBank/DDBJ databases">
        <title>Sequencing the genomes of 1000 actinobacteria strains.</title>
        <authorList>
            <person name="Klenk H.-P."/>
        </authorList>
    </citation>
    <scope>NUCLEOTIDE SEQUENCE [LARGE SCALE GENOMIC DNA]</scope>
    <source>
        <strain evidence="2 3">DSM 19609</strain>
    </source>
</reference>
<organism evidence="2 3">
    <name type="scientific">Brooklawnia cerclae</name>
    <dbReference type="NCBI Taxonomy" id="349934"/>
    <lineage>
        <taxon>Bacteria</taxon>
        <taxon>Bacillati</taxon>
        <taxon>Actinomycetota</taxon>
        <taxon>Actinomycetes</taxon>
        <taxon>Propionibacteriales</taxon>
        <taxon>Propionibacteriaceae</taxon>
        <taxon>Brooklawnia</taxon>
    </lineage>
</organism>
<evidence type="ECO:0000313" key="2">
    <source>
        <dbReference type="EMBL" id="NIH56701.1"/>
    </source>
</evidence>
<dbReference type="Gene3D" id="3.40.50.1820">
    <property type="entry name" value="alpha/beta hydrolase"/>
    <property type="match status" value="1"/>
</dbReference>
<gene>
    <name evidence="2" type="ORF">FB473_001346</name>
</gene>
<comment type="caution">
    <text evidence="2">The sequence shown here is derived from an EMBL/GenBank/DDBJ whole genome shotgun (WGS) entry which is preliminary data.</text>
</comment>
<dbReference type="InterPro" id="IPR050266">
    <property type="entry name" value="AB_hydrolase_sf"/>
</dbReference>
<dbReference type="PRINTS" id="PR00111">
    <property type="entry name" value="ABHYDROLASE"/>
</dbReference>
<sequence>MATIDAMHVVRRGTGTPLVLLHGFSLDHRALLPLDTVIDQAGDWERLYVDLPGHGRTPVGDVNSADDVAAAVEDEIRTRVGTRPFAVLGNSFGGMIARRVAHDLRDQALGLATLAGVFVADHDHRDVPDRTVLHEAPRVVESLGNAGEEYAELAVVQSADNAQAFLKWIQPGLEAADQEALARISERYDLAEEPETASLTPFTRPTLIVTGRQDQVVGYRDAWASVEHYPRATFAVLDTAGHNVHLDRASLVAALVTDWLERVSAEPRQ</sequence>
<dbReference type="InterPro" id="IPR029058">
    <property type="entry name" value="AB_hydrolase_fold"/>
</dbReference>
<protein>
    <submittedName>
        <fullName evidence="2">Pimeloyl-ACP methyl ester carboxylesterase</fullName>
    </submittedName>
</protein>
<evidence type="ECO:0000259" key="1">
    <source>
        <dbReference type="Pfam" id="PF12697"/>
    </source>
</evidence>
<name>A0ABX0SFE5_9ACTN</name>
<dbReference type="InterPro" id="IPR000073">
    <property type="entry name" value="AB_hydrolase_1"/>
</dbReference>
<dbReference type="EMBL" id="JAAMOZ010000001">
    <property type="protein sequence ID" value="NIH56701.1"/>
    <property type="molecule type" value="Genomic_DNA"/>
</dbReference>